<gene>
    <name evidence="1" type="ORF">KDW96_12750</name>
</gene>
<sequence>MMLLFDCPERALRLANHLLGGGLALLLAGLFGALFLRHLAGPFCQPRGDGQPD</sequence>
<reference evidence="1" key="1">
    <citation type="submission" date="2021-04" db="EMBL/GenBank/DDBJ databases">
        <title>Oceanospirillales bacteria with DddD are important DMSP degraders in coastal seawater.</title>
        <authorList>
            <person name="Liu J."/>
        </authorList>
    </citation>
    <scope>NUCLEOTIDE SEQUENCE</scope>
    <source>
        <strain evidence="1">D13-4</strain>
    </source>
</reference>
<protein>
    <submittedName>
        <fullName evidence="1">Uncharacterized protein</fullName>
    </submittedName>
</protein>
<evidence type="ECO:0000313" key="1">
    <source>
        <dbReference type="EMBL" id="UTW06060.1"/>
    </source>
</evidence>
<keyword evidence="2" id="KW-1185">Reference proteome</keyword>
<organism evidence="1 2">
    <name type="scientific">Pseudomonas benzenivorans</name>
    <dbReference type="NCBI Taxonomy" id="556533"/>
    <lineage>
        <taxon>Bacteria</taxon>
        <taxon>Pseudomonadati</taxon>
        <taxon>Pseudomonadota</taxon>
        <taxon>Gammaproteobacteria</taxon>
        <taxon>Pseudomonadales</taxon>
        <taxon>Pseudomonadaceae</taxon>
        <taxon>Pseudomonas</taxon>
    </lineage>
</organism>
<proteinExistence type="predicted"/>
<dbReference type="Proteomes" id="UP001059672">
    <property type="component" value="Chromosome"/>
</dbReference>
<dbReference type="RefSeq" id="WP_255836636.1">
    <property type="nucleotide sequence ID" value="NZ_CP073346.1"/>
</dbReference>
<accession>A0ABY5H1B8</accession>
<dbReference type="EMBL" id="CP073346">
    <property type="protein sequence ID" value="UTW06060.1"/>
    <property type="molecule type" value="Genomic_DNA"/>
</dbReference>
<name>A0ABY5H1B8_9PSED</name>
<evidence type="ECO:0000313" key="2">
    <source>
        <dbReference type="Proteomes" id="UP001059672"/>
    </source>
</evidence>